<gene>
    <name evidence="2" type="ORF">RZN05_17200</name>
</gene>
<comment type="caution">
    <text evidence="2">The sequence shown here is derived from an EMBL/GenBank/DDBJ whole genome shotgun (WGS) entry which is preliminary data.</text>
</comment>
<dbReference type="EMBL" id="JAWJEJ010000002">
    <property type="protein sequence ID" value="MDV3458737.1"/>
    <property type="molecule type" value="Genomic_DNA"/>
</dbReference>
<dbReference type="InterPro" id="IPR016071">
    <property type="entry name" value="Staphylococal_nuclease_OB-fold"/>
</dbReference>
<dbReference type="InterPro" id="IPR035437">
    <property type="entry name" value="SNase_OB-fold_sf"/>
</dbReference>
<feature type="domain" description="TNase-like" evidence="1">
    <location>
        <begin position="82"/>
        <end position="170"/>
    </location>
</feature>
<dbReference type="RefSeq" id="WP_317227910.1">
    <property type="nucleotide sequence ID" value="NZ_JAWJEJ010000002.1"/>
</dbReference>
<reference evidence="2 3" key="1">
    <citation type="submission" date="2023-10" db="EMBL/GenBank/DDBJ databases">
        <title>Sphingomonas sp. HF-S4 16S ribosomal RNA gene Genome sequencing and assembly.</title>
        <authorList>
            <person name="Lee H."/>
        </authorList>
    </citation>
    <scope>NUCLEOTIDE SEQUENCE [LARGE SCALE GENOMIC DNA]</scope>
    <source>
        <strain evidence="2 3">HF-S4</strain>
    </source>
</reference>
<dbReference type="Pfam" id="PF00565">
    <property type="entry name" value="SNase"/>
    <property type="match status" value="1"/>
</dbReference>
<evidence type="ECO:0000259" key="1">
    <source>
        <dbReference type="PROSITE" id="PS50830"/>
    </source>
</evidence>
<sequence length="180" mass="19545">MRRASRRRRPPGFQIVLIAVIGLGGVLGATWGSEWPARLPLPDEMRASGEAPARRISLDGDAPAGVSARFGLCPSGGGTNCVVDGDTFWFAGERIRIADIDAPETHPPRCAEEARLGKAATQRLHALLNQGPVVLEIEGRDTDRYGRKLRMVTRGGRSLGDQLVSEGLARPWTGRRQPWC</sequence>
<keyword evidence="3" id="KW-1185">Reference proteome</keyword>
<protein>
    <submittedName>
        <fullName evidence="2">Thermonuclease family protein</fullName>
    </submittedName>
</protein>
<accession>A0ABU3YC50</accession>
<organism evidence="2 3">
    <name type="scientific">Sphingomonas agrestis</name>
    <dbReference type="NCBI Taxonomy" id="3080540"/>
    <lineage>
        <taxon>Bacteria</taxon>
        <taxon>Pseudomonadati</taxon>
        <taxon>Pseudomonadota</taxon>
        <taxon>Alphaproteobacteria</taxon>
        <taxon>Sphingomonadales</taxon>
        <taxon>Sphingomonadaceae</taxon>
        <taxon>Sphingomonas</taxon>
    </lineage>
</organism>
<name>A0ABU3YC50_9SPHN</name>
<dbReference type="SUPFAM" id="SSF50199">
    <property type="entry name" value="Staphylococcal nuclease"/>
    <property type="match status" value="1"/>
</dbReference>
<dbReference type="Gene3D" id="2.40.50.90">
    <property type="match status" value="1"/>
</dbReference>
<dbReference type="SMART" id="SM00318">
    <property type="entry name" value="SNc"/>
    <property type="match status" value="1"/>
</dbReference>
<dbReference type="PROSITE" id="PS50830">
    <property type="entry name" value="TNASE_3"/>
    <property type="match status" value="1"/>
</dbReference>
<dbReference type="Proteomes" id="UP001273531">
    <property type="component" value="Unassembled WGS sequence"/>
</dbReference>
<proteinExistence type="predicted"/>
<evidence type="ECO:0000313" key="2">
    <source>
        <dbReference type="EMBL" id="MDV3458737.1"/>
    </source>
</evidence>
<evidence type="ECO:0000313" key="3">
    <source>
        <dbReference type="Proteomes" id="UP001273531"/>
    </source>
</evidence>